<dbReference type="Proteomes" id="UP000092256">
    <property type="component" value="Unassembled WGS sequence"/>
</dbReference>
<dbReference type="Gene3D" id="3.30.70.270">
    <property type="match status" value="1"/>
</dbReference>
<evidence type="ECO:0000256" key="4">
    <source>
        <dbReference type="SAM" id="Phobius"/>
    </source>
</evidence>
<feature type="domain" description="GGDEF" evidence="5">
    <location>
        <begin position="405"/>
        <end position="540"/>
    </location>
</feature>
<dbReference type="PANTHER" id="PTHR45138:SF9">
    <property type="entry name" value="DIGUANYLATE CYCLASE DGCM-RELATED"/>
    <property type="match status" value="1"/>
</dbReference>
<comment type="catalytic activity">
    <reaction evidence="3">
        <text>2 GTP = 3',3'-c-di-GMP + 2 diphosphate</text>
        <dbReference type="Rhea" id="RHEA:24898"/>
        <dbReference type="ChEBI" id="CHEBI:33019"/>
        <dbReference type="ChEBI" id="CHEBI:37565"/>
        <dbReference type="ChEBI" id="CHEBI:58805"/>
        <dbReference type="EC" id="2.7.7.65"/>
    </reaction>
</comment>
<feature type="transmembrane region" description="Helical" evidence="4">
    <location>
        <begin position="299"/>
        <end position="318"/>
    </location>
</feature>
<dbReference type="OrthoDB" id="9803824at2"/>
<evidence type="ECO:0000313" key="6">
    <source>
        <dbReference type="EMBL" id="OBU65073.1"/>
    </source>
</evidence>
<dbReference type="GO" id="GO:1902201">
    <property type="term" value="P:negative regulation of bacterial-type flagellum-dependent cell motility"/>
    <property type="evidence" value="ECO:0007669"/>
    <property type="project" value="TreeGrafter"/>
</dbReference>
<organism evidence="6 7">
    <name type="scientific">Stenotrophomonas maltophilia</name>
    <name type="common">Pseudomonas maltophilia</name>
    <name type="synonym">Xanthomonas maltophilia</name>
    <dbReference type="NCBI Taxonomy" id="40324"/>
    <lineage>
        <taxon>Bacteria</taxon>
        <taxon>Pseudomonadati</taxon>
        <taxon>Pseudomonadota</taxon>
        <taxon>Gammaproteobacteria</taxon>
        <taxon>Lysobacterales</taxon>
        <taxon>Lysobacteraceae</taxon>
        <taxon>Stenotrophomonas</taxon>
        <taxon>Stenotrophomonas maltophilia group</taxon>
    </lineage>
</organism>
<keyword evidence="4" id="KW-1133">Transmembrane helix</keyword>
<dbReference type="Pfam" id="PF05226">
    <property type="entry name" value="CHASE2"/>
    <property type="match status" value="1"/>
</dbReference>
<name>A0A1A6XQ53_STEMA</name>
<dbReference type="GO" id="GO:0043709">
    <property type="term" value="P:cell adhesion involved in single-species biofilm formation"/>
    <property type="evidence" value="ECO:0007669"/>
    <property type="project" value="TreeGrafter"/>
</dbReference>
<dbReference type="InterPro" id="IPR043128">
    <property type="entry name" value="Rev_trsase/Diguanyl_cyclase"/>
</dbReference>
<comment type="caution">
    <text evidence="6">The sequence shown here is derived from an EMBL/GenBank/DDBJ whole genome shotgun (WGS) entry which is preliminary data.</text>
</comment>
<dbReference type="PROSITE" id="PS50887">
    <property type="entry name" value="GGDEF"/>
    <property type="match status" value="1"/>
</dbReference>
<dbReference type="GO" id="GO:0005886">
    <property type="term" value="C:plasma membrane"/>
    <property type="evidence" value="ECO:0007669"/>
    <property type="project" value="TreeGrafter"/>
</dbReference>
<accession>A0A1A6XQ53</accession>
<keyword evidence="4" id="KW-0472">Membrane</keyword>
<evidence type="ECO:0000256" key="1">
    <source>
        <dbReference type="ARBA" id="ARBA00001946"/>
    </source>
</evidence>
<sequence length="541" mass="59280">MKRSPLSWSTRILLALLAGVLTLLVSQSQWLWRQDEAAYDAMVGAWDYRPDPSVLIVAIDEGSLQRIGQWPWPRSVHARLLDRLTDAGAERVALDLMLSEPDRRDSRQDDALAAAIRRNGRVILPVLAAPAAGDRMAEEMLPIPQIAASSAAIGHTDVEVDGDGVARGVYLYAGIGQAHWPALGLALADLPARTVRGLPDPAPALSSPYQWRRDDYVRVRYAGPPERLPQVSYADVLDGHVDTAMLRGRRIVVGMTASGIAPRLLTPTTREFWMSGSEYQANIASMLLQHKQIEVLPRLWQHAISGVLVALCVILLGLRLPWLVALGSLPAAPVLSWALLRTSDLWWAPATAVLGILLVLLAWAIWRISAWHRQANRDALTGLGNRLRFEQSLQQECDAARRSGKPLSLALIDVDHFKHHNDRHGHQVGDRVLRDVAQQIGAHARRPRDMAARYGGDEFALVLPDTPAEGARRVIEDLIACVRALPPPGDGSDAGVTLTIGVFTRVPDGELHPHHFVEGADSALYRAKANGRDGYVIDTEG</sequence>
<dbReference type="EC" id="2.7.7.65" evidence="2"/>
<dbReference type="InterPro" id="IPR050469">
    <property type="entry name" value="Diguanylate_Cyclase"/>
</dbReference>
<evidence type="ECO:0000256" key="2">
    <source>
        <dbReference type="ARBA" id="ARBA00012528"/>
    </source>
</evidence>
<dbReference type="AlphaFoldDB" id="A0A1A6XQ53"/>
<dbReference type="InterPro" id="IPR029787">
    <property type="entry name" value="Nucleotide_cyclase"/>
</dbReference>
<dbReference type="InterPro" id="IPR000160">
    <property type="entry name" value="GGDEF_dom"/>
</dbReference>
<dbReference type="FunFam" id="3.30.70.270:FF:000001">
    <property type="entry name" value="Diguanylate cyclase domain protein"/>
    <property type="match status" value="1"/>
</dbReference>
<dbReference type="InterPro" id="IPR007890">
    <property type="entry name" value="CHASE2"/>
</dbReference>
<dbReference type="NCBIfam" id="TIGR00254">
    <property type="entry name" value="GGDEF"/>
    <property type="match status" value="1"/>
</dbReference>
<comment type="cofactor">
    <cofactor evidence="1">
        <name>Mg(2+)</name>
        <dbReference type="ChEBI" id="CHEBI:18420"/>
    </cofactor>
</comment>
<dbReference type="PANTHER" id="PTHR45138">
    <property type="entry name" value="REGULATORY COMPONENTS OF SENSORY TRANSDUCTION SYSTEM"/>
    <property type="match status" value="1"/>
</dbReference>
<dbReference type="SMART" id="SM01080">
    <property type="entry name" value="CHASE2"/>
    <property type="match status" value="1"/>
</dbReference>
<feature type="transmembrane region" description="Helical" evidence="4">
    <location>
        <begin position="346"/>
        <end position="366"/>
    </location>
</feature>
<dbReference type="EMBL" id="LYVJ01000012">
    <property type="protein sequence ID" value="OBU65073.1"/>
    <property type="molecule type" value="Genomic_DNA"/>
</dbReference>
<proteinExistence type="predicted"/>
<dbReference type="SMART" id="SM00267">
    <property type="entry name" value="GGDEF"/>
    <property type="match status" value="1"/>
</dbReference>
<evidence type="ECO:0000313" key="7">
    <source>
        <dbReference type="Proteomes" id="UP000092256"/>
    </source>
</evidence>
<evidence type="ECO:0000256" key="3">
    <source>
        <dbReference type="ARBA" id="ARBA00034247"/>
    </source>
</evidence>
<dbReference type="RefSeq" id="WP_065200228.1">
    <property type="nucleotide sequence ID" value="NZ_LYVJ01000012.1"/>
</dbReference>
<dbReference type="GO" id="GO:0052621">
    <property type="term" value="F:diguanylate cyclase activity"/>
    <property type="evidence" value="ECO:0007669"/>
    <property type="project" value="UniProtKB-EC"/>
</dbReference>
<evidence type="ECO:0000259" key="5">
    <source>
        <dbReference type="PROSITE" id="PS50887"/>
    </source>
</evidence>
<protein>
    <recommendedName>
        <fullName evidence="2">diguanylate cyclase</fullName>
        <ecNumber evidence="2">2.7.7.65</ecNumber>
    </recommendedName>
</protein>
<gene>
    <name evidence="6" type="ORF">A9K58_15705</name>
</gene>
<keyword evidence="4" id="KW-0812">Transmembrane</keyword>
<dbReference type="CDD" id="cd01949">
    <property type="entry name" value="GGDEF"/>
    <property type="match status" value="1"/>
</dbReference>
<dbReference type="Pfam" id="PF00990">
    <property type="entry name" value="GGDEF"/>
    <property type="match status" value="1"/>
</dbReference>
<dbReference type="SUPFAM" id="SSF55073">
    <property type="entry name" value="Nucleotide cyclase"/>
    <property type="match status" value="1"/>
</dbReference>
<reference evidence="6 7" key="1">
    <citation type="submission" date="2016-05" db="EMBL/GenBank/DDBJ databases">
        <title>Draft Genome Sequences of Stenotrophomonas maltophilia Strains Sm32COP, Sm41DVV, Sm46PAILV, SmF3, SmF22, SmSOFb1 and SmCVFa1, Isolated from Different Manures, in France.</title>
        <authorList>
            <person name="Nazaret S."/>
            <person name="Bodilis J."/>
        </authorList>
    </citation>
    <scope>NUCLEOTIDE SEQUENCE [LARGE SCALE GENOMIC DNA]</scope>
    <source>
        <strain evidence="6 7">Sm46PAILV</strain>
    </source>
</reference>